<reference evidence="3 4" key="1">
    <citation type="submission" date="2020-05" db="EMBL/GenBank/DDBJ databases">
        <title>Draft genome sequence of Mycobacterium hippocampi DL, isolated from European seabass, Dicentrarchus labrax, reared in fish farms.</title>
        <authorList>
            <person name="Stathopoulou P."/>
            <person name="Asimakis E."/>
            <person name="Tzokas K."/>
            <person name="Batargias C."/>
            <person name="Tsiamis G."/>
        </authorList>
    </citation>
    <scope>NUCLEOTIDE SEQUENCE [LARGE SCALE GENOMIC DNA]</scope>
    <source>
        <strain evidence="3 4">DL</strain>
    </source>
</reference>
<dbReference type="Pfam" id="PF13175">
    <property type="entry name" value="AAA_15"/>
    <property type="match status" value="1"/>
</dbReference>
<protein>
    <recommendedName>
        <fullName evidence="2">AAA+ ATPase domain-containing protein</fullName>
    </recommendedName>
</protein>
<dbReference type="AlphaFoldDB" id="A0A850PYN0"/>
<evidence type="ECO:0000259" key="2">
    <source>
        <dbReference type="SMART" id="SM00382"/>
    </source>
</evidence>
<dbReference type="InterPro" id="IPR051396">
    <property type="entry name" value="Bact_Antivir_Def_Nuclease"/>
</dbReference>
<evidence type="ECO:0000313" key="4">
    <source>
        <dbReference type="Proteomes" id="UP000570517"/>
    </source>
</evidence>
<dbReference type="SUPFAM" id="SSF52540">
    <property type="entry name" value="P-loop containing nucleoside triphosphate hydrolases"/>
    <property type="match status" value="2"/>
</dbReference>
<organism evidence="3 4">
    <name type="scientific">Mycolicibacterium hippocampi</name>
    <dbReference type="NCBI Taxonomy" id="659824"/>
    <lineage>
        <taxon>Bacteria</taxon>
        <taxon>Bacillati</taxon>
        <taxon>Actinomycetota</taxon>
        <taxon>Actinomycetes</taxon>
        <taxon>Mycobacteriales</taxon>
        <taxon>Mycobacteriaceae</taxon>
        <taxon>Mycolicibacterium</taxon>
    </lineage>
</organism>
<dbReference type="GO" id="GO:0016887">
    <property type="term" value="F:ATP hydrolysis activity"/>
    <property type="evidence" value="ECO:0007669"/>
    <property type="project" value="InterPro"/>
</dbReference>
<feature type="domain" description="AAA+ ATPase" evidence="2">
    <location>
        <begin position="24"/>
        <end position="389"/>
    </location>
</feature>
<dbReference type="SMART" id="SM00382">
    <property type="entry name" value="AAA"/>
    <property type="match status" value="1"/>
</dbReference>
<sequence length="639" mass="69693">MYLHTLTVKGFRASGAGEIQVQFPGRFSVLIGGNGAGKTTIAEALYLGHRQTFPRVPPINSASLGSGDRSIDVEYWYEKESKTEGPLGQMMQAQAGVSVADAPALRWERQLSRSLGVVRAQNAGTGETELSDAVSLVYLPAWRNPTEELARREVRVLVELLRAQQQRVSGSRSLMGLRQRAWGFLEALTNDGLISAVEARINESLTNLTAGVRRQWPYVRGQVVDDAYLARVLELMLAVLEGRDFARPLDVSALGYVNLLHIAVTLAAIPDTNPPESENAVAADGAEPPSGEDNGEGSNDVEAARQALIQAQEEAESLEDSFFGSGPFHTTVVIEEPEAHLHPQLQHSLVRHLKRTVATRPELQVILSSHATDVITSCDPDEIVVLRQLADGERRASAVAHIPLANRDSVIRKARLHLDASRSSALFAETLVLVEGVTDAAVVREFGWVWASTDFDKRAFVDALSIVPMGTKVGSWAVELLCTQGHELCTRMAVLRDSDKEFGEELSEPAWLAEHDSRHVRLFQSHPTLEPAVTFGNETLVSDALIAVGIELENVDAATVHTAFRGARKATQTREATPAGPGAKKKGEFALAFAERLVRARDERSTVVLPAHLRKMFDYLFGVDGPPESLTEDDEPSQL</sequence>
<dbReference type="GO" id="GO:0006302">
    <property type="term" value="P:double-strand break repair"/>
    <property type="evidence" value="ECO:0007669"/>
    <property type="project" value="InterPro"/>
</dbReference>
<name>A0A850PYN0_9MYCO</name>
<dbReference type="PANTHER" id="PTHR43581:SF2">
    <property type="entry name" value="EXCINUCLEASE ATPASE SUBUNIT"/>
    <property type="match status" value="1"/>
</dbReference>
<proteinExistence type="predicted"/>
<evidence type="ECO:0000313" key="3">
    <source>
        <dbReference type="EMBL" id="NVN52606.1"/>
    </source>
</evidence>
<feature type="region of interest" description="Disordered" evidence="1">
    <location>
        <begin position="274"/>
        <end position="299"/>
    </location>
</feature>
<dbReference type="EMBL" id="JABFYL010000045">
    <property type="protein sequence ID" value="NVN52606.1"/>
    <property type="molecule type" value="Genomic_DNA"/>
</dbReference>
<dbReference type="Proteomes" id="UP000570517">
    <property type="component" value="Unassembled WGS sequence"/>
</dbReference>
<dbReference type="Gene3D" id="3.40.50.300">
    <property type="entry name" value="P-loop containing nucleotide triphosphate hydrolases"/>
    <property type="match status" value="2"/>
</dbReference>
<evidence type="ECO:0000256" key="1">
    <source>
        <dbReference type="SAM" id="MobiDB-lite"/>
    </source>
</evidence>
<accession>A0A850PYN0</accession>
<comment type="caution">
    <text evidence="3">The sequence shown here is derived from an EMBL/GenBank/DDBJ whole genome shotgun (WGS) entry which is preliminary data.</text>
</comment>
<keyword evidence="4" id="KW-1185">Reference proteome</keyword>
<dbReference type="InterPro" id="IPR027417">
    <property type="entry name" value="P-loop_NTPase"/>
</dbReference>
<dbReference type="Pfam" id="PF13476">
    <property type="entry name" value="AAA_23"/>
    <property type="match status" value="1"/>
</dbReference>
<dbReference type="PANTHER" id="PTHR43581">
    <property type="entry name" value="ATP/GTP PHOSPHATASE"/>
    <property type="match status" value="1"/>
</dbReference>
<dbReference type="RefSeq" id="WP_178360850.1">
    <property type="nucleotide sequence ID" value="NZ_JABFYL010000045.1"/>
</dbReference>
<dbReference type="InterPro" id="IPR038729">
    <property type="entry name" value="Rad50/SbcC_AAA"/>
</dbReference>
<dbReference type="InterPro" id="IPR003593">
    <property type="entry name" value="AAA+_ATPase"/>
</dbReference>
<gene>
    <name evidence="3" type="ORF">HLY00_4314</name>
</gene>
<dbReference type="InterPro" id="IPR041685">
    <property type="entry name" value="AAA_GajA/Old/RecF-like"/>
</dbReference>